<keyword evidence="4" id="KW-0805">Transcription regulation</keyword>
<dbReference type="Gene3D" id="1.10.10.10">
    <property type="entry name" value="Winged helix-like DNA-binding domain superfamily/Winged helix DNA-binding domain"/>
    <property type="match status" value="1"/>
</dbReference>
<dbReference type="GO" id="GO:0000978">
    <property type="term" value="F:RNA polymerase II cis-regulatory region sequence-specific DNA binding"/>
    <property type="evidence" value="ECO:0007669"/>
    <property type="project" value="TreeGrafter"/>
</dbReference>
<evidence type="ECO:0000256" key="2">
    <source>
        <dbReference type="ARBA" id="ARBA00011233"/>
    </source>
</evidence>
<feature type="compositionally biased region" description="Basic and acidic residues" evidence="10">
    <location>
        <begin position="302"/>
        <end position="325"/>
    </location>
</feature>
<dbReference type="Pfam" id="PF00447">
    <property type="entry name" value="HSF_DNA-bind"/>
    <property type="match status" value="1"/>
</dbReference>
<comment type="subcellular location">
    <subcellularLocation>
        <location evidence="1">Nucleus</location>
    </subcellularLocation>
</comment>
<feature type="region of interest" description="Disordered" evidence="10">
    <location>
        <begin position="149"/>
        <end position="194"/>
    </location>
</feature>
<keyword evidence="3" id="KW-0597">Phosphoprotein</keyword>
<name>A0AAN8ZN26_9MAGN</name>
<dbReference type="PANTHER" id="PTHR10015">
    <property type="entry name" value="HEAT SHOCK TRANSCRIPTION FACTOR"/>
    <property type="match status" value="1"/>
</dbReference>
<dbReference type="PANTHER" id="PTHR10015:SF169">
    <property type="entry name" value="HEAT STRESS TRANSCRIPTION FACTOR B-2B"/>
    <property type="match status" value="1"/>
</dbReference>
<dbReference type="GO" id="GO:0003700">
    <property type="term" value="F:DNA-binding transcription factor activity"/>
    <property type="evidence" value="ECO:0007669"/>
    <property type="project" value="InterPro"/>
</dbReference>
<evidence type="ECO:0000256" key="7">
    <source>
        <dbReference type="ARBA" id="ARBA00023163"/>
    </source>
</evidence>
<dbReference type="PROSITE" id="PS00434">
    <property type="entry name" value="HSF_DOMAIN"/>
    <property type="match status" value="1"/>
</dbReference>
<evidence type="ECO:0000256" key="1">
    <source>
        <dbReference type="ARBA" id="ARBA00004123"/>
    </source>
</evidence>
<evidence type="ECO:0000259" key="11">
    <source>
        <dbReference type="PROSITE" id="PS00434"/>
    </source>
</evidence>
<dbReference type="SUPFAM" id="SSF46785">
    <property type="entry name" value="Winged helix' DNA-binding domain"/>
    <property type="match status" value="1"/>
</dbReference>
<sequence length="325" mass="35617">MSPLPVEQTTGEPVTEGSGGGGGDQRSIPTPFLTKTYQIVDDPSFDDLISWNEEGSTFIVWRPAELARDLLPKYFKHNNFSSFVRQLNTYGFRKVVPDRWEFANECFKRGEKALLKEIQRRKISPTATATAVPTAVTVTVAAVQPLRTVSPSNSGEEQVVSSNSSPLATATGHRGTGSSSAPELQEENERLRKENSQLRHELNQLRSLCNSILTLMTNYDPDSGGGFTPEARALDLMPGRTASQSAAADDDGGVKAEAEEEEVLAVVNNPRLFGVSIGAKRVRKDGEDEELVRLDSSSSQDQRGRDMKSEPLDGNARNHQDPPWM</sequence>
<dbReference type="GO" id="GO:0006357">
    <property type="term" value="P:regulation of transcription by RNA polymerase II"/>
    <property type="evidence" value="ECO:0007669"/>
    <property type="project" value="TreeGrafter"/>
</dbReference>
<evidence type="ECO:0000256" key="6">
    <source>
        <dbReference type="ARBA" id="ARBA00023125"/>
    </source>
</evidence>
<evidence type="ECO:0000256" key="5">
    <source>
        <dbReference type="ARBA" id="ARBA00023016"/>
    </source>
</evidence>
<accession>A0AAN8ZN26</accession>
<dbReference type="InterPro" id="IPR000232">
    <property type="entry name" value="HSF_DNA-bd"/>
</dbReference>
<dbReference type="Proteomes" id="UP001370490">
    <property type="component" value="Unassembled WGS sequence"/>
</dbReference>
<gene>
    <name evidence="12" type="ORF">RJ641_001217</name>
</gene>
<comment type="caution">
    <text evidence="12">The sequence shown here is derived from an EMBL/GenBank/DDBJ whole genome shotgun (WGS) entry which is preliminary data.</text>
</comment>
<evidence type="ECO:0000313" key="13">
    <source>
        <dbReference type="Proteomes" id="UP001370490"/>
    </source>
</evidence>
<evidence type="ECO:0000256" key="4">
    <source>
        <dbReference type="ARBA" id="ARBA00023015"/>
    </source>
</evidence>
<dbReference type="PRINTS" id="PR00056">
    <property type="entry name" value="HSFDOMAIN"/>
</dbReference>
<keyword evidence="5 12" id="KW-0346">Stress response</keyword>
<dbReference type="GO" id="GO:0005634">
    <property type="term" value="C:nucleus"/>
    <property type="evidence" value="ECO:0007669"/>
    <property type="project" value="UniProtKB-SubCell"/>
</dbReference>
<reference evidence="12 13" key="1">
    <citation type="submission" date="2023-12" db="EMBL/GenBank/DDBJ databases">
        <title>A high-quality genome assembly for Dillenia turbinata (Dilleniales).</title>
        <authorList>
            <person name="Chanderbali A."/>
        </authorList>
    </citation>
    <scope>NUCLEOTIDE SEQUENCE [LARGE SCALE GENOMIC DNA]</scope>
    <source>
        <strain evidence="12">LSX21</strain>
        <tissue evidence="12">Leaf</tissue>
    </source>
</reference>
<dbReference type="AlphaFoldDB" id="A0AAN8ZN26"/>
<feature type="region of interest" description="Disordered" evidence="10">
    <location>
        <begin position="1"/>
        <end position="28"/>
    </location>
</feature>
<feature type="compositionally biased region" description="Polar residues" evidence="10">
    <location>
        <begin position="149"/>
        <end position="168"/>
    </location>
</feature>
<dbReference type="InterPro" id="IPR036390">
    <property type="entry name" value="WH_DNA-bd_sf"/>
</dbReference>
<keyword evidence="7" id="KW-0804">Transcription</keyword>
<proteinExistence type="inferred from homology"/>
<dbReference type="EMBL" id="JBAMMX010000001">
    <property type="protein sequence ID" value="KAK6947744.1"/>
    <property type="molecule type" value="Genomic_DNA"/>
</dbReference>
<evidence type="ECO:0000256" key="10">
    <source>
        <dbReference type="SAM" id="MobiDB-lite"/>
    </source>
</evidence>
<organism evidence="12 13">
    <name type="scientific">Dillenia turbinata</name>
    <dbReference type="NCBI Taxonomy" id="194707"/>
    <lineage>
        <taxon>Eukaryota</taxon>
        <taxon>Viridiplantae</taxon>
        <taxon>Streptophyta</taxon>
        <taxon>Embryophyta</taxon>
        <taxon>Tracheophyta</taxon>
        <taxon>Spermatophyta</taxon>
        <taxon>Magnoliopsida</taxon>
        <taxon>eudicotyledons</taxon>
        <taxon>Gunneridae</taxon>
        <taxon>Pentapetalae</taxon>
        <taxon>Dilleniales</taxon>
        <taxon>Dilleniaceae</taxon>
        <taxon>Dillenia</taxon>
    </lineage>
</organism>
<dbReference type="SMART" id="SM00415">
    <property type="entry name" value="HSF"/>
    <property type="match status" value="1"/>
</dbReference>
<feature type="region of interest" description="Disordered" evidence="10">
    <location>
        <begin position="283"/>
        <end position="325"/>
    </location>
</feature>
<comment type="similarity">
    <text evidence="9">Belongs to the HSF family.</text>
</comment>
<comment type="subunit">
    <text evidence="2">Homotrimer.</text>
</comment>
<dbReference type="InterPro" id="IPR036388">
    <property type="entry name" value="WH-like_DNA-bd_sf"/>
</dbReference>
<evidence type="ECO:0000313" key="12">
    <source>
        <dbReference type="EMBL" id="KAK6947744.1"/>
    </source>
</evidence>
<evidence type="ECO:0000256" key="3">
    <source>
        <dbReference type="ARBA" id="ARBA00022553"/>
    </source>
</evidence>
<dbReference type="Gene3D" id="1.20.5.170">
    <property type="match status" value="1"/>
</dbReference>
<evidence type="ECO:0000256" key="9">
    <source>
        <dbReference type="RuleBase" id="RU004020"/>
    </source>
</evidence>
<dbReference type="CDD" id="cd14686">
    <property type="entry name" value="bZIP"/>
    <property type="match status" value="1"/>
</dbReference>
<keyword evidence="13" id="KW-1185">Reference proteome</keyword>
<protein>
    <submittedName>
        <fullName evidence="12">Heat shock factor (HSF)-type, DNA-binding</fullName>
    </submittedName>
</protein>
<keyword evidence="8" id="KW-0539">Nucleus</keyword>
<keyword evidence="6 12" id="KW-0238">DNA-binding</keyword>
<dbReference type="FunFam" id="1.10.10.10:FF:000037">
    <property type="entry name" value="Heat stress transcription factor B-4"/>
    <property type="match status" value="1"/>
</dbReference>
<feature type="domain" description="HSF-type DNA-binding" evidence="11">
    <location>
        <begin position="71"/>
        <end position="95"/>
    </location>
</feature>
<evidence type="ECO:0000256" key="8">
    <source>
        <dbReference type="ARBA" id="ARBA00023242"/>
    </source>
</evidence>